<gene>
    <name evidence="3" type="ORF">ACFSX4_12485</name>
</gene>
<dbReference type="RefSeq" id="WP_377775343.1">
    <property type="nucleotide sequence ID" value="NZ_JBHUOQ010000004.1"/>
</dbReference>
<name>A0ABW5X0G6_9STAP</name>
<evidence type="ECO:0000313" key="3">
    <source>
        <dbReference type="EMBL" id="MFD2831284.1"/>
    </source>
</evidence>
<reference evidence="4" key="1">
    <citation type="journal article" date="2019" name="Int. J. Syst. Evol. Microbiol.">
        <title>The Global Catalogue of Microorganisms (GCM) 10K type strain sequencing project: providing services to taxonomists for standard genome sequencing and annotation.</title>
        <authorList>
            <consortium name="The Broad Institute Genomics Platform"/>
            <consortium name="The Broad Institute Genome Sequencing Center for Infectious Disease"/>
            <person name="Wu L."/>
            <person name="Ma J."/>
        </authorList>
    </citation>
    <scope>NUCLEOTIDE SEQUENCE [LARGE SCALE GENOMIC DNA]</scope>
    <source>
        <strain evidence="4">KCTC 33575</strain>
    </source>
</reference>
<dbReference type="InterPro" id="IPR036699">
    <property type="entry name" value="YehR-like_sf"/>
</dbReference>
<feature type="compositionally biased region" description="Acidic residues" evidence="1">
    <location>
        <begin position="25"/>
        <end position="85"/>
    </location>
</feature>
<feature type="region of interest" description="Disordered" evidence="1">
    <location>
        <begin position="21"/>
        <end position="109"/>
    </location>
</feature>
<dbReference type="PROSITE" id="PS51257">
    <property type="entry name" value="PROKAR_LIPOPROTEIN"/>
    <property type="match status" value="1"/>
</dbReference>
<proteinExistence type="predicted"/>
<comment type="caution">
    <text evidence="3">The sequence shown here is derived from an EMBL/GenBank/DDBJ whole genome shotgun (WGS) entry which is preliminary data.</text>
</comment>
<keyword evidence="2" id="KW-0732">Signal</keyword>
<protein>
    <submittedName>
        <fullName evidence="3">YehR family lipoprotein</fullName>
    </submittedName>
</protein>
<keyword evidence="4" id="KW-1185">Reference proteome</keyword>
<dbReference type="Gene3D" id="3.30.1830.10">
    <property type="entry name" value="YehR-like"/>
    <property type="match status" value="1"/>
</dbReference>
<accession>A0ABW5X0G6</accession>
<evidence type="ECO:0000256" key="1">
    <source>
        <dbReference type="SAM" id="MobiDB-lite"/>
    </source>
</evidence>
<evidence type="ECO:0000256" key="2">
    <source>
        <dbReference type="SAM" id="SignalP"/>
    </source>
</evidence>
<sequence length="238" mass="25917">MKRLLQLLAAACLVLVIAACGNNDDSNDDAATEETDTEETATEETDTDSGTDDTAEEESEEDTTVTEGETSEETSTEEVDGEDSNDSSTSGEEAGEEETAASDENMTDGQEETKTFILEQNGMTNTLEYTYVDDRVLVQTSATEATYEALGATDEESARAQLDPIVERYQNTEGITHNIDYNDTGIHETLEVDYEIASIAEVANLDGAEFEGDVDEAQFISMTQTEQQLLNSGYQLQE</sequence>
<feature type="signal peptide" evidence="2">
    <location>
        <begin position="1"/>
        <end position="21"/>
    </location>
</feature>
<dbReference type="InterPro" id="IPR009736">
    <property type="entry name" value="DUF1307"/>
</dbReference>
<evidence type="ECO:0000313" key="4">
    <source>
        <dbReference type="Proteomes" id="UP001597519"/>
    </source>
</evidence>
<dbReference type="Pfam" id="PF06998">
    <property type="entry name" value="DUF1307"/>
    <property type="match status" value="1"/>
</dbReference>
<dbReference type="SUPFAM" id="SSF160704">
    <property type="entry name" value="YehR-like"/>
    <property type="match status" value="1"/>
</dbReference>
<organism evidence="3 4">
    <name type="scientific">Corticicoccus populi</name>
    <dbReference type="NCBI Taxonomy" id="1812821"/>
    <lineage>
        <taxon>Bacteria</taxon>
        <taxon>Bacillati</taxon>
        <taxon>Bacillota</taxon>
        <taxon>Bacilli</taxon>
        <taxon>Bacillales</taxon>
        <taxon>Staphylococcaceae</taxon>
        <taxon>Corticicoccus</taxon>
    </lineage>
</organism>
<feature type="compositionally biased region" description="Acidic residues" evidence="1">
    <location>
        <begin position="93"/>
        <end position="109"/>
    </location>
</feature>
<keyword evidence="3" id="KW-0449">Lipoprotein</keyword>
<feature type="chain" id="PRO_5046087660" evidence="2">
    <location>
        <begin position="22"/>
        <end position="238"/>
    </location>
</feature>
<dbReference type="Proteomes" id="UP001597519">
    <property type="component" value="Unassembled WGS sequence"/>
</dbReference>
<dbReference type="EMBL" id="JBHUOQ010000004">
    <property type="protein sequence ID" value="MFD2831284.1"/>
    <property type="molecule type" value="Genomic_DNA"/>
</dbReference>